<dbReference type="InterPro" id="IPR045090">
    <property type="entry name" value="Pept_M3A_M3B"/>
</dbReference>
<evidence type="ECO:0000256" key="3">
    <source>
        <dbReference type="ARBA" id="ARBA00022723"/>
    </source>
</evidence>
<keyword evidence="3 7" id="KW-0479">Metal-binding</keyword>
<protein>
    <submittedName>
        <fullName evidence="10">M3 family metallopeptidase</fullName>
    </submittedName>
</protein>
<comment type="cofactor">
    <cofactor evidence="7">
        <name>Zn(2+)</name>
        <dbReference type="ChEBI" id="CHEBI:29105"/>
    </cofactor>
    <text evidence="7">Binds 1 zinc ion.</text>
</comment>
<dbReference type="EMBL" id="JADILV010000082">
    <property type="protein sequence ID" value="MBO8484677.1"/>
    <property type="molecule type" value="Genomic_DNA"/>
</dbReference>
<dbReference type="Gene3D" id="3.40.390.10">
    <property type="entry name" value="Collagenase (Catalytic Domain)"/>
    <property type="match status" value="1"/>
</dbReference>
<organism evidence="10 11">
    <name type="scientific">Candidatus Cryptobacteroides avicola</name>
    <dbReference type="NCBI Taxonomy" id="2840757"/>
    <lineage>
        <taxon>Bacteria</taxon>
        <taxon>Pseudomonadati</taxon>
        <taxon>Bacteroidota</taxon>
        <taxon>Bacteroidia</taxon>
        <taxon>Bacteroidales</taxon>
        <taxon>Candidatus Cryptobacteroides</taxon>
    </lineage>
</organism>
<keyword evidence="8" id="KW-0732">Signal</keyword>
<proteinExistence type="inferred from homology"/>
<evidence type="ECO:0000256" key="2">
    <source>
        <dbReference type="ARBA" id="ARBA00022670"/>
    </source>
</evidence>
<feature type="signal peptide" evidence="8">
    <location>
        <begin position="1"/>
        <end position="20"/>
    </location>
</feature>
<dbReference type="InterPro" id="IPR024077">
    <property type="entry name" value="Neurolysin/TOP_dom2"/>
</dbReference>
<dbReference type="PANTHER" id="PTHR43660">
    <property type="entry name" value="DIPEPTIDYL CARBOXYPEPTIDASE"/>
    <property type="match status" value="1"/>
</dbReference>
<name>A0A940DTB0_9BACT</name>
<evidence type="ECO:0000256" key="7">
    <source>
        <dbReference type="RuleBase" id="RU003435"/>
    </source>
</evidence>
<reference evidence="10" key="2">
    <citation type="journal article" date="2021" name="PeerJ">
        <title>Extensive microbial diversity within the chicken gut microbiome revealed by metagenomics and culture.</title>
        <authorList>
            <person name="Gilroy R."/>
            <person name="Ravi A."/>
            <person name="Getino M."/>
            <person name="Pursley I."/>
            <person name="Horton D.L."/>
            <person name="Alikhan N.F."/>
            <person name="Baker D."/>
            <person name="Gharbi K."/>
            <person name="Hall N."/>
            <person name="Watson M."/>
            <person name="Adriaenssens E.M."/>
            <person name="Foster-Nyarko E."/>
            <person name="Jarju S."/>
            <person name="Secka A."/>
            <person name="Antonio M."/>
            <person name="Oren A."/>
            <person name="Chaudhuri R.R."/>
            <person name="La Ragione R."/>
            <person name="Hildebrand F."/>
            <person name="Pallen M.J."/>
        </authorList>
    </citation>
    <scope>NUCLEOTIDE SEQUENCE</scope>
    <source>
        <strain evidence="10">G3-8215</strain>
    </source>
</reference>
<accession>A0A940DTB0</accession>
<evidence type="ECO:0000259" key="9">
    <source>
        <dbReference type="Pfam" id="PF01432"/>
    </source>
</evidence>
<dbReference type="Gene3D" id="1.10.1370.10">
    <property type="entry name" value="Neurolysin, domain 3"/>
    <property type="match status" value="1"/>
</dbReference>
<dbReference type="GO" id="GO:0046872">
    <property type="term" value="F:metal ion binding"/>
    <property type="evidence" value="ECO:0007669"/>
    <property type="project" value="UniProtKB-UniRule"/>
</dbReference>
<comment type="caution">
    <text evidence="10">The sequence shown here is derived from an EMBL/GenBank/DDBJ whole genome shotgun (WGS) entry which is preliminary data.</text>
</comment>
<dbReference type="FunFam" id="3.40.390.10:FF:000009">
    <property type="entry name" value="Oligopeptidase A"/>
    <property type="match status" value="1"/>
</dbReference>
<sequence>MKRILLILTLAMLVPSCKQLNPFLGDWNTPYGIPDFESIKESDYIPAVKFGIRQQEGQIDAIIANGNAPDFENTVAAYELSGEILDRVTGVLFNLSESDATPSMQKIVEKVIPMLTEHNDNVFMNPYFFARVDELYQDRENQNLTREQVMTLEKLHRAFIDNGVNLAPQSQERLRAINKELAVLEQRFGNNVLDRTNAFRMVLADTSEIAGLPSSVLASAAAEAAHAGITARDAAKMKGIREQDVAEGGPWLFTLHNASYVPFMTNSSRRDLREKMFTAYSTRCNTGGDTDNKPVVLDIIRLRIEKANLLGYDTPAAQILSDKMAHDPQTVDSFLGKIFPAAVRQARVEIEDMQAVMDKDVEAGLLPADSTSVIMPWDWAYYAEKVRQEKYALNEDLVRPYFRMENVREGVFNTAHRLYGLNFRQLDSIPVYHPDVEGFEVTDSDGSLIGILLTDYYTRGTKRGGAWMNNVRNQYKTKKGEDIRPIIVNVANFPKPSAGMPSLLSIDEVGTMFHEFGHALHGLLSQCTYKDVSGTGVARDFVELPSQINENWAFLPEVLKTYAHHYSTGEEIPDSLITKISVSKNFNQGFMTTELVAAAILDMKWHELGSIYVSRDCPYASETDAPADSTGRNEGLKVIDPDKFESFVMAQAGLPEQIIPRYRTTYFNHVFSGGYSAGYYGYLWAEVLDKDAFELFRKKGEFDSATARSFRENILEKGGSEEPMVLYRRFRGADPDPDALLRARGLR</sequence>
<dbReference type="GO" id="GO:0006508">
    <property type="term" value="P:proteolysis"/>
    <property type="evidence" value="ECO:0007669"/>
    <property type="project" value="UniProtKB-KW"/>
</dbReference>
<reference evidence="10" key="1">
    <citation type="submission" date="2020-10" db="EMBL/GenBank/DDBJ databases">
        <authorList>
            <person name="Gilroy R."/>
        </authorList>
    </citation>
    <scope>NUCLEOTIDE SEQUENCE</scope>
    <source>
        <strain evidence="10">G3-8215</strain>
    </source>
</reference>
<feature type="domain" description="Peptidase M3A/M3B catalytic" evidence="9">
    <location>
        <begin position="263"/>
        <end position="745"/>
    </location>
</feature>
<dbReference type="PANTHER" id="PTHR43660:SF1">
    <property type="entry name" value="DIPEPTIDYL CARBOXYPEPTIDASE"/>
    <property type="match status" value="1"/>
</dbReference>
<dbReference type="Proteomes" id="UP000725002">
    <property type="component" value="Unassembled WGS sequence"/>
</dbReference>
<dbReference type="SUPFAM" id="SSF55486">
    <property type="entry name" value="Metalloproteases ('zincins'), catalytic domain"/>
    <property type="match status" value="1"/>
</dbReference>
<dbReference type="GO" id="GO:0005829">
    <property type="term" value="C:cytosol"/>
    <property type="evidence" value="ECO:0007669"/>
    <property type="project" value="TreeGrafter"/>
</dbReference>
<dbReference type="InterPro" id="IPR034005">
    <property type="entry name" value="M3A_DCP"/>
</dbReference>
<dbReference type="Pfam" id="PF01432">
    <property type="entry name" value="Peptidase_M3"/>
    <property type="match status" value="1"/>
</dbReference>
<gene>
    <name evidence="10" type="ORF">IAB75_11305</name>
</gene>
<evidence type="ECO:0000256" key="6">
    <source>
        <dbReference type="ARBA" id="ARBA00023049"/>
    </source>
</evidence>
<dbReference type="GO" id="GO:0004180">
    <property type="term" value="F:carboxypeptidase activity"/>
    <property type="evidence" value="ECO:0007669"/>
    <property type="project" value="TreeGrafter"/>
</dbReference>
<evidence type="ECO:0000256" key="1">
    <source>
        <dbReference type="ARBA" id="ARBA00006040"/>
    </source>
</evidence>
<dbReference type="GO" id="GO:0004222">
    <property type="term" value="F:metalloendopeptidase activity"/>
    <property type="evidence" value="ECO:0007669"/>
    <property type="project" value="InterPro"/>
</dbReference>
<feature type="chain" id="PRO_5037897843" evidence="8">
    <location>
        <begin position="21"/>
        <end position="747"/>
    </location>
</feature>
<evidence type="ECO:0000256" key="5">
    <source>
        <dbReference type="ARBA" id="ARBA00022833"/>
    </source>
</evidence>
<keyword evidence="5 7" id="KW-0862">Zinc</keyword>
<dbReference type="AlphaFoldDB" id="A0A940DTB0"/>
<evidence type="ECO:0000313" key="11">
    <source>
        <dbReference type="Proteomes" id="UP000725002"/>
    </source>
</evidence>
<dbReference type="InterPro" id="IPR024079">
    <property type="entry name" value="MetalloPept_cat_dom_sf"/>
</dbReference>
<evidence type="ECO:0000313" key="10">
    <source>
        <dbReference type="EMBL" id="MBO8484677.1"/>
    </source>
</evidence>
<dbReference type="CDD" id="cd06456">
    <property type="entry name" value="M3A_DCP"/>
    <property type="match status" value="1"/>
</dbReference>
<keyword evidence="4 7" id="KW-0378">Hydrolase</keyword>
<evidence type="ECO:0000256" key="8">
    <source>
        <dbReference type="SAM" id="SignalP"/>
    </source>
</evidence>
<evidence type="ECO:0000256" key="4">
    <source>
        <dbReference type="ARBA" id="ARBA00022801"/>
    </source>
</evidence>
<comment type="similarity">
    <text evidence="1 7">Belongs to the peptidase M3 family.</text>
</comment>
<dbReference type="InterPro" id="IPR001567">
    <property type="entry name" value="Pept_M3A_M3B_dom"/>
</dbReference>
<keyword evidence="2 7" id="KW-0645">Protease</keyword>
<keyword evidence="6 7" id="KW-0482">Metalloprotease</keyword>